<comment type="caution">
    <text evidence="1">The sequence shown here is derived from an EMBL/GenBank/DDBJ whole genome shotgun (WGS) entry which is preliminary data.</text>
</comment>
<dbReference type="GO" id="GO:0097730">
    <property type="term" value="C:non-motile cilium"/>
    <property type="evidence" value="ECO:0007669"/>
    <property type="project" value="TreeGrafter"/>
</dbReference>
<proteinExistence type="predicted"/>
<dbReference type="EMBL" id="CAJJDN010000065">
    <property type="protein sequence ID" value="CAD8096101.1"/>
    <property type="molecule type" value="Genomic_DNA"/>
</dbReference>
<dbReference type="PANTHER" id="PTHR44117">
    <property type="entry name" value="INTRAFLAGELLAR TRANSPORT PROTEIN 88 HOMOLOG"/>
    <property type="match status" value="1"/>
</dbReference>
<dbReference type="GO" id="GO:0042073">
    <property type="term" value="P:intraciliary transport"/>
    <property type="evidence" value="ECO:0007669"/>
    <property type="project" value="TreeGrafter"/>
</dbReference>
<gene>
    <name evidence="1" type="ORF">PSON_ATCC_30995.1.T0650259</name>
</gene>
<evidence type="ECO:0000313" key="2">
    <source>
        <dbReference type="Proteomes" id="UP000692954"/>
    </source>
</evidence>
<dbReference type="GO" id="GO:0097546">
    <property type="term" value="C:ciliary base"/>
    <property type="evidence" value="ECO:0007669"/>
    <property type="project" value="TreeGrafter"/>
</dbReference>
<sequence>MRLKYKNYWSYLSEIRKREIQGRLNILQAQDIRQTIVCISVVLYQMATLYEVTCKPKQAIKWYLKVMIKVPNDRNILPKLGLSFARIDNEPQALNLFNKSN</sequence>
<dbReference type="Proteomes" id="UP000692954">
    <property type="component" value="Unassembled WGS sequence"/>
</dbReference>
<dbReference type="GO" id="GO:0019894">
    <property type="term" value="F:kinesin binding"/>
    <property type="evidence" value="ECO:0007669"/>
    <property type="project" value="TreeGrafter"/>
</dbReference>
<keyword evidence="2" id="KW-1185">Reference proteome</keyword>
<protein>
    <submittedName>
        <fullName evidence="1">Uncharacterized protein</fullName>
    </submittedName>
</protein>
<organism evidence="1 2">
    <name type="scientific">Paramecium sonneborni</name>
    <dbReference type="NCBI Taxonomy" id="65129"/>
    <lineage>
        <taxon>Eukaryota</taxon>
        <taxon>Sar</taxon>
        <taxon>Alveolata</taxon>
        <taxon>Ciliophora</taxon>
        <taxon>Intramacronucleata</taxon>
        <taxon>Oligohymenophorea</taxon>
        <taxon>Peniculida</taxon>
        <taxon>Parameciidae</taxon>
        <taxon>Paramecium</taxon>
    </lineage>
</organism>
<reference evidence="1" key="1">
    <citation type="submission" date="2021-01" db="EMBL/GenBank/DDBJ databases">
        <authorList>
            <consortium name="Genoscope - CEA"/>
            <person name="William W."/>
        </authorList>
    </citation>
    <scope>NUCLEOTIDE SEQUENCE</scope>
</reference>
<dbReference type="GO" id="GO:0036064">
    <property type="term" value="C:ciliary basal body"/>
    <property type="evidence" value="ECO:0007669"/>
    <property type="project" value="TreeGrafter"/>
</dbReference>
<name>A0A8S1NZC1_9CILI</name>
<dbReference type="AlphaFoldDB" id="A0A8S1NZC1"/>
<dbReference type="PANTHER" id="PTHR44117:SF1">
    <property type="entry name" value="INTRAFLAGELLAR TRANSPORT PROTEIN 88 HOMOLOG"/>
    <property type="match status" value="1"/>
</dbReference>
<evidence type="ECO:0000313" key="1">
    <source>
        <dbReference type="EMBL" id="CAD8096101.1"/>
    </source>
</evidence>
<accession>A0A8S1NZC1</accession>
<dbReference type="OrthoDB" id="1926212at2759"/>
<dbReference type="GO" id="GO:1905515">
    <property type="term" value="P:non-motile cilium assembly"/>
    <property type="evidence" value="ECO:0007669"/>
    <property type="project" value="TreeGrafter"/>
</dbReference>
<dbReference type="GO" id="GO:0005814">
    <property type="term" value="C:centriole"/>
    <property type="evidence" value="ECO:0007669"/>
    <property type="project" value="TreeGrafter"/>
</dbReference>